<sequence>MYRADPRSPATATGLAIAALTAVLLSLVDLAVGVAVLVGVAVALVVVGPVARRASGLVRAWIGGRRVTTEEFPRLHNTVDGLCLIHGIDPPDLYVLDVPTGNAAVLGDRHRAVLIVTTGAVE</sequence>
<dbReference type="EMBL" id="UINC01166497">
    <property type="protein sequence ID" value="SVD68485.1"/>
    <property type="molecule type" value="Genomic_DNA"/>
</dbReference>
<name>A0A382XD14_9ZZZZ</name>
<keyword evidence="1" id="KW-1133">Transmembrane helix</keyword>
<feature type="non-terminal residue" evidence="2">
    <location>
        <position position="122"/>
    </location>
</feature>
<keyword evidence="1" id="KW-0472">Membrane</keyword>
<accession>A0A382XD14</accession>
<dbReference type="AlphaFoldDB" id="A0A382XD14"/>
<keyword evidence="1" id="KW-0812">Transmembrane</keyword>
<reference evidence="2" key="1">
    <citation type="submission" date="2018-05" db="EMBL/GenBank/DDBJ databases">
        <authorList>
            <person name="Lanie J.A."/>
            <person name="Ng W.-L."/>
            <person name="Kazmierczak K.M."/>
            <person name="Andrzejewski T.M."/>
            <person name="Davidsen T.M."/>
            <person name="Wayne K.J."/>
            <person name="Tettelin H."/>
            <person name="Glass J.I."/>
            <person name="Rusch D."/>
            <person name="Podicherti R."/>
            <person name="Tsui H.-C.T."/>
            <person name="Winkler M.E."/>
        </authorList>
    </citation>
    <scope>NUCLEOTIDE SEQUENCE</scope>
</reference>
<evidence type="ECO:0008006" key="3">
    <source>
        <dbReference type="Google" id="ProtNLM"/>
    </source>
</evidence>
<gene>
    <name evidence="2" type="ORF">METZ01_LOCUS421339</name>
</gene>
<dbReference type="Gene3D" id="3.30.2010.10">
    <property type="entry name" value="Metalloproteases ('zincins'), catalytic domain"/>
    <property type="match status" value="1"/>
</dbReference>
<evidence type="ECO:0000313" key="2">
    <source>
        <dbReference type="EMBL" id="SVD68485.1"/>
    </source>
</evidence>
<protein>
    <recommendedName>
        <fullName evidence="3">Peptidase M48 domain-containing protein</fullName>
    </recommendedName>
</protein>
<organism evidence="2">
    <name type="scientific">marine metagenome</name>
    <dbReference type="NCBI Taxonomy" id="408172"/>
    <lineage>
        <taxon>unclassified sequences</taxon>
        <taxon>metagenomes</taxon>
        <taxon>ecological metagenomes</taxon>
    </lineage>
</organism>
<evidence type="ECO:0000256" key="1">
    <source>
        <dbReference type="SAM" id="Phobius"/>
    </source>
</evidence>
<feature type="transmembrane region" description="Helical" evidence="1">
    <location>
        <begin position="12"/>
        <end position="28"/>
    </location>
</feature>
<proteinExistence type="predicted"/>